<comment type="caution">
    <text evidence="1">The sequence shown here is derived from an EMBL/GenBank/DDBJ whole genome shotgun (WGS) entry which is preliminary data.</text>
</comment>
<accession>A0ABT9DA13</accession>
<protein>
    <submittedName>
        <fullName evidence="1">PAC2 family protein</fullName>
    </submittedName>
</protein>
<name>A0ABT9DA13_9CELL</name>
<evidence type="ECO:0000313" key="1">
    <source>
        <dbReference type="EMBL" id="MDO8107410.1"/>
    </source>
</evidence>
<dbReference type="Gene3D" id="3.40.50.10900">
    <property type="entry name" value="PAC-like subunit"/>
    <property type="match status" value="1"/>
</dbReference>
<gene>
    <name evidence="1" type="ORF">Q6348_09400</name>
</gene>
<dbReference type="PIRSF" id="PIRSF028754">
    <property type="entry name" value="UCP028754"/>
    <property type="match status" value="1"/>
</dbReference>
<dbReference type="EMBL" id="JAUQYP010000001">
    <property type="protein sequence ID" value="MDO8107410.1"/>
    <property type="molecule type" value="Genomic_DNA"/>
</dbReference>
<dbReference type="Proteomes" id="UP001232536">
    <property type="component" value="Unassembled WGS sequence"/>
</dbReference>
<reference evidence="1 2" key="1">
    <citation type="submission" date="2023-07" db="EMBL/GenBank/DDBJ databases">
        <title>Description of novel actinomycetes strains, isolated from tidal flat sediment.</title>
        <authorList>
            <person name="Lu C."/>
        </authorList>
    </citation>
    <scope>NUCLEOTIDE SEQUENCE [LARGE SCALE GENOMIC DNA]</scope>
    <source>
        <strain evidence="1 2">SYSU T00b441</strain>
    </source>
</reference>
<proteinExistence type="predicted"/>
<dbReference type="Pfam" id="PF09754">
    <property type="entry name" value="PAC2"/>
    <property type="match status" value="1"/>
</dbReference>
<dbReference type="Gene3D" id="1.10.287.100">
    <property type="match status" value="1"/>
</dbReference>
<dbReference type="InterPro" id="IPR038389">
    <property type="entry name" value="PSMG2_sf"/>
</dbReference>
<dbReference type="RefSeq" id="WP_304601035.1">
    <property type="nucleotide sequence ID" value="NZ_JAUQYO010000001.1"/>
</dbReference>
<sequence length="302" mass="33131">MRDPDTLYTVNEEVAEQVGDAPVLVHLVRGFVDAGAAGQVAAEHLTEQFTPQRLVTFDVDELVDYRSRRPMMTFDRSTWNEYDEPELAIDLMHDREGAPFLLLHGVEPDIRWESWVAAVRRIVERFGVRLVVGVHGIPMGVPHTRPLGFTAHATRSDLVEEHPMWFGSVRVPASASALLEHRLGRWGHDAMGFAVHVPHYLAQSAYPQAAMVALGQLEKTTGLDLASGALESAAREAAAEIERQMAGSPEVASVVHALEKQYDDAVRAIDGPGLLGEDLPTADELGAEFERFLAQQEDGGEG</sequence>
<keyword evidence="2" id="KW-1185">Reference proteome</keyword>
<dbReference type="InterPro" id="IPR008492">
    <property type="entry name" value="Rv2714-like"/>
</dbReference>
<organism evidence="1 2">
    <name type="scientific">Actinotalea lenta</name>
    <dbReference type="NCBI Taxonomy" id="3064654"/>
    <lineage>
        <taxon>Bacteria</taxon>
        <taxon>Bacillati</taxon>
        <taxon>Actinomycetota</taxon>
        <taxon>Actinomycetes</taxon>
        <taxon>Micrococcales</taxon>
        <taxon>Cellulomonadaceae</taxon>
        <taxon>Actinotalea</taxon>
    </lineage>
</organism>
<dbReference type="SUPFAM" id="SSF159659">
    <property type="entry name" value="Cgl1923-like"/>
    <property type="match status" value="1"/>
</dbReference>
<evidence type="ECO:0000313" key="2">
    <source>
        <dbReference type="Proteomes" id="UP001232536"/>
    </source>
</evidence>
<dbReference type="InterPro" id="IPR019151">
    <property type="entry name" value="Proteasome_assmbl_chaperone_2"/>
</dbReference>